<dbReference type="AlphaFoldDB" id="E7GNP0"/>
<dbReference type="HOGENOM" id="CLU_148002_1_0_9"/>
<proteinExistence type="predicted"/>
<keyword evidence="1" id="KW-0732">Signal</keyword>
<accession>E7GNP0</accession>
<sequence length="139" mass="15761">MKNMIRKVFVTFVVTVTMISCLAMTAFGANATPRWSHWTMLSGEIIIKSDNVALVSVVCDCSPKEANKVTVKCELQQLDGSWKTIKSWTETENDTSIIVEKTYGIAKNYSYRVKVTAKAYKDTKLLETVTETFDYGYYQ</sequence>
<organism evidence="2 3">
    <name type="scientific">Clostridium symbiosum (strain WAL-14163)</name>
    <dbReference type="NCBI Taxonomy" id="742740"/>
    <lineage>
        <taxon>Bacteria</taxon>
        <taxon>Bacillati</taxon>
        <taxon>Bacillota</taxon>
        <taxon>Clostridia</taxon>
        <taxon>Lachnospirales</taxon>
        <taxon>Lachnospiraceae</taxon>
        <taxon>Otoolea</taxon>
    </lineage>
</organism>
<feature type="chain" id="PRO_5003220495" description="Ig-like domain-containing protein" evidence="1">
    <location>
        <begin position="32"/>
        <end position="139"/>
    </location>
</feature>
<dbReference type="PROSITE" id="PS51257">
    <property type="entry name" value="PROKAR_LIPOPROTEIN"/>
    <property type="match status" value="1"/>
</dbReference>
<reference evidence="2 3" key="1">
    <citation type="submission" date="2010-12" db="EMBL/GenBank/DDBJ databases">
        <title>The Genome Sequence of Clostridium symbiosum strain WAL-14163.</title>
        <authorList>
            <person name="Earl A."/>
            <person name="Ward D."/>
            <person name="Feldgarden M."/>
            <person name="Gevers D."/>
            <person name="Finegold S.M."/>
            <person name="Summanen P.H."/>
            <person name="Molitoris D.R."/>
            <person name="Vaisanen M.L."/>
            <person name="Daigneault M."/>
            <person name="Young S.K."/>
            <person name="Zeng Q."/>
            <person name="Gargeya S."/>
            <person name="Fitzgerald M."/>
            <person name="Haas B."/>
            <person name="Abouelleil A."/>
            <person name="Alvarado L."/>
            <person name="Arachchi H.M."/>
            <person name="Berlin A."/>
            <person name="Brown A."/>
            <person name="Chapman S.B."/>
            <person name="Chen Z."/>
            <person name="Dunbar C."/>
            <person name="Freedman E."/>
            <person name="Gearin G."/>
            <person name="Gellesch M."/>
            <person name="Goldberg J."/>
            <person name="Griggs A."/>
            <person name="Gujja S."/>
            <person name="Heilman E."/>
            <person name="Heiman D."/>
            <person name="Howarth C."/>
            <person name="Larson L."/>
            <person name="Lui A."/>
            <person name="MacDonald P.J.P."/>
            <person name="Mehta T."/>
            <person name="Montmayeur A."/>
            <person name="Murphy C."/>
            <person name="Neiman D."/>
            <person name="Pearson M."/>
            <person name="Priest M."/>
            <person name="Roberts A."/>
            <person name="Saif S."/>
            <person name="Shea T."/>
            <person name="Shenoy N."/>
            <person name="Sisk P."/>
            <person name="Stolte C."/>
            <person name="Sykes S."/>
            <person name="White J."/>
            <person name="Yandava C."/>
            <person name="Nusbaum C."/>
            <person name="Birren B."/>
        </authorList>
    </citation>
    <scope>NUCLEOTIDE SEQUENCE [LARGE SCALE GENOMIC DNA]</scope>
    <source>
        <strain evidence="2 3">WAL-14163</strain>
    </source>
</reference>
<name>E7GNP0_CLOS6</name>
<keyword evidence="3" id="KW-1185">Reference proteome</keyword>
<feature type="signal peptide" evidence="1">
    <location>
        <begin position="1"/>
        <end position="31"/>
    </location>
</feature>
<dbReference type="EMBL" id="ADLQ01000054">
    <property type="protein sequence ID" value="EGA93649.1"/>
    <property type="molecule type" value="Genomic_DNA"/>
</dbReference>
<evidence type="ECO:0000313" key="2">
    <source>
        <dbReference type="EMBL" id="EGA93649.1"/>
    </source>
</evidence>
<dbReference type="RefSeq" id="WP_003501050.1">
    <property type="nucleotide sequence ID" value="NZ_GL834310.1"/>
</dbReference>
<protein>
    <recommendedName>
        <fullName evidence="4">Ig-like domain-containing protein</fullName>
    </recommendedName>
</protein>
<evidence type="ECO:0008006" key="4">
    <source>
        <dbReference type="Google" id="ProtNLM"/>
    </source>
</evidence>
<evidence type="ECO:0000313" key="3">
    <source>
        <dbReference type="Proteomes" id="UP000002970"/>
    </source>
</evidence>
<dbReference type="Proteomes" id="UP000002970">
    <property type="component" value="Unassembled WGS sequence"/>
</dbReference>
<comment type="caution">
    <text evidence="2">The sequence shown here is derived from an EMBL/GenBank/DDBJ whole genome shotgun (WGS) entry which is preliminary data.</text>
</comment>
<dbReference type="STRING" id="1512.GCA_900049235_02733"/>
<evidence type="ECO:0000256" key="1">
    <source>
        <dbReference type="SAM" id="SignalP"/>
    </source>
</evidence>
<gene>
    <name evidence="2" type="ORF">HMPREF9474_02535</name>
</gene>